<keyword evidence="4" id="KW-0546">Nucleotide metabolism</keyword>
<dbReference type="EMBL" id="JAOCAE010000006">
    <property type="protein sequence ID" value="MDH1236535.1"/>
    <property type="molecule type" value="Genomic_DNA"/>
</dbReference>
<dbReference type="Gene3D" id="2.70.40.10">
    <property type="match status" value="1"/>
</dbReference>
<dbReference type="GO" id="GO:0000287">
    <property type="term" value="F:magnesium ion binding"/>
    <property type="evidence" value="ECO:0007669"/>
    <property type="project" value="InterPro"/>
</dbReference>
<sequence length="141" mass="15047">MNIQPLHHNFKVPTKGTDEAGAYDLYMPEDGYCGGDHNEVKVNLGFAAEIPAGHVALLLPRSGVGSKAGLELNNTCGVIDADYRGPWFATLRTKNGDGYSWNAGDRLLQLLIVPVTQVEFNVVDELSETSRGTGGLGSTGK</sequence>
<evidence type="ECO:0000256" key="1">
    <source>
        <dbReference type="ARBA" id="ARBA00006581"/>
    </source>
</evidence>
<dbReference type="InterPro" id="IPR008181">
    <property type="entry name" value="dUTPase"/>
</dbReference>
<proteinExistence type="inferred from homology"/>
<protein>
    <recommendedName>
        <fullName evidence="2">dUTP diphosphatase</fullName>
        <ecNumber evidence="2">3.6.1.23</ecNumber>
    </recommendedName>
</protein>
<dbReference type="RefSeq" id="WP_279641447.1">
    <property type="nucleotide sequence ID" value="NZ_JAOCAE010000006.1"/>
</dbReference>
<evidence type="ECO:0000256" key="5">
    <source>
        <dbReference type="ARBA" id="ARBA00047686"/>
    </source>
</evidence>
<dbReference type="InterPro" id="IPR036157">
    <property type="entry name" value="dUTPase-like_sf"/>
</dbReference>
<dbReference type="SUPFAM" id="SSF51283">
    <property type="entry name" value="dUTPase-like"/>
    <property type="match status" value="1"/>
</dbReference>
<dbReference type="PANTHER" id="PTHR11241:SF0">
    <property type="entry name" value="DEOXYURIDINE 5'-TRIPHOSPHATE NUCLEOTIDOHYDROLASE"/>
    <property type="match status" value="1"/>
</dbReference>
<comment type="caution">
    <text evidence="7">The sequence shown here is derived from an EMBL/GenBank/DDBJ whole genome shotgun (WGS) entry which is preliminary data.</text>
</comment>
<evidence type="ECO:0000256" key="3">
    <source>
        <dbReference type="ARBA" id="ARBA00022801"/>
    </source>
</evidence>
<dbReference type="PANTHER" id="PTHR11241">
    <property type="entry name" value="DEOXYURIDINE 5'-TRIPHOSPHATE NUCLEOTIDOHYDROLASE"/>
    <property type="match status" value="1"/>
</dbReference>
<name>A0AA42TGS8_STUST</name>
<evidence type="ECO:0000259" key="6">
    <source>
        <dbReference type="Pfam" id="PF00692"/>
    </source>
</evidence>
<evidence type="ECO:0000256" key="2">
    <source>
        <dbReference type="ARBA" id="ARBA00012379"/>
    </source>
</evidence>
<organism evidence="7 8">
    <name type="scientific">Stutzerimonas stutzeri</name>
    <name type="common">Pseudomonas stutzeri</name>
    <dbReference type="NCBI Taxonomy" id="316"/>
    <lineage>
        <taxon>Bacteria</taxon>
        <taxon>Pseudomonadati</taxon>
        <taxon>Pseudomonadota</taxon>
        <taxon>Gammaproteobacteria</taxon>
        <taxon>Pseudomonadales</taxon>
        <taxon>Pseudomonadaceae</taxon>
        <taxon>Stutzerimonas</taxon>
    </lineage>
</organism>
<gene>
    <name evidence="7" type="ORF">N5C32_10840</name>
</gene>
<dbReference type="AlphaFoldDB" id="A0AA42TGS8"/>
<dbReference type="GO" id="GO:0004170">
    <property type="term" value="F:dUTP diphosphatase activity"/>
    <property type="evidence" value="ECO:0007669"/>
    <property type="project" value="UniProtKB-EC"/>
</dbReference>
<dbReference type="EC" id="3.6.1.23" evidence="2"/>
<dbReference type="Proteomes" id="UP001158500">
    <property type="component" value="Unassembled WGS sequence"/>
</dbReference>
<comment type="catalytic activity">
    <reaction evidence="5">
        <text>dUTP + H2O = dUMP + diphosphate + H(+)</text>
        <dbReference type="Rhea" id="RHEA:10248"/>
        <dbReference type="ChEBI" id="CHEBI:15377"/>
        <dbReference type="ChEBI" id="CHEBI:15378"/>
        <dbReference type="ChEBI" id="CHEBI:33019"/>
        <dbReference type="ChEBI" id="CHEBI:61555"/>
        <dbReference type="ChEBI" id="CHEBI:246422"/>
        <dbReference type="EC" id="3.6.1.23"/>
    </reaction>
</comment>
<evidence type="ECO:0000313" key="7">
    <source>
        <dbReference type="EMBL" id="MDH1236535.1"/>
    </source>
</evidence>
<comment type="similarity">
    <text evidence="1">Belongs to the dUTPase family.</text>
</comment>
<dbReference type="GO" id="GO:0046081">
    <property type="term" value="P:dUTP catabolic process"/>
    <property type="evidence" value="ECO:0007669"/>
    <property type="project" value="InterPro"/>
</dbReference>
<dbReference type="InterPro" id="IPR029054">
    <property type="entry name" value="dUTPase-like"/>
</dbReference>
<keyword evidence="3" id="KW-0378">Hydrolase</keyword>
<reference evidence="7" key="1">
    <citation type="submission" date="2022-09" db="EMBL/GenBank/DDBJ databases">
        <title>Intensive care unit water sources are persistently colonized with multi-drug resistant bacteria and are the site of extensive horizontal gene transfer of antibiotic resistance genes.</title>
        <authorList>
            <person name="Diorio-Toth L."/>
        </authorList>
    </citation>
    <scope>NUCLEOTIDE SEQUENCE</scope>
    <source>
        <strain evidence="7">GD03947</strain>
    </source>
</reference>
<dbReference type="InterPro" id="IPR033704">
    <property type="entry name" value="dUTPase_trimeric"/>
</dbReference>
<dbReference type="CDD" id="cd07557">
    <property type="entry name" value="trimeric_dUTPase"/>
    <property type="match status" value="1"/>
</dbReference>
<evidence type="ECO:0000313" key="8">
    <source>
        <dbReference type="Proteomes" id="UP001158500"/>
    </source>
</evidence>
<feature type="domain" description="dUTPase-like" evidence="6">
    <location>
        <begin position="9"/>
        <end position="140"/>
    </location>
</feature>
<evidence type="ECO:0000256" key="4">
    <source>
        <dbReference type="ARBA" id="ARBA00023080"/>
    </source>
</evidence>
<dbReference type="GO" id="GO:0006226">
    <property type="term" value="P:dUMP biosynthetic process"/>
    <property type="evidence" value="ECO:0007669"/>
    <property type="project" value="InterPro"/>
</dbReference>
<dbReference type="Pfam" id="PF00692">
    <property type="entry name" value="dUTPase"/>
    <property type="match status" value="1"/>
</dbReference>
<accession>A0AA42TGS8</accession>